<proteinExistence type="predicted"/>
<keyword evidence="2" id="KW-1185">Reference proteome</keyword>
<name>A0A4R0HLY3_9ACTN</name>
<accession>A0A4R0HLY3</accession>
<sequence>MRQSSKPLDFDESYYESMRDAVERLIAKGMSPEEAIDAAAEVSGEVLNGMGPSVAATLIRTSPRMLREHRIRAGRFERHLQRYWGKALDLFYSILVCAEEAGREFDERNSPATREAGDDVFEVLTGLHARAIRTAGEVYALLTQGFPLGALARCRTLHELAVTAVVIAEFGRMPEYPDLAQRFISHRVIARVADAEVYQTNAAALGEDPFSEEQMNAWRSEREALISQYGTDFKKDYGWAIPLFGFAPNFRQLEERAGLDHLRGYYRWASHEVHSGSRGWSLNTFERVDGSLYRLTGRTIEGFTEPGTMAITSLVQTMTFLLTSGNDEALSPRDLVGCTAVKLLAERCDEAFLAAETEVAEWIERRDARGSGRFSGPALRVAGKARARVERIASGLPRPRLW</sequence>
<comment type="caution">
    <text evidence="1">The sequence shown here is derived from an EMBL/GenBank/DDBJ whole genome shotgun (WGS) entry which is preliminary data.</text>
</comment>
<dbReference type="Proteomes" id="UP000292346">
    <property type="component" value="Unassembled WGS sequence"/>
</dbReference>
<evidence type="ECO:0000313" key="1">
    <source>
        <dbReference type="EMBL" id="TCC10894.1"/>
    </source>
</evidence>
<reference evidence="1 2" key="1">
    <citation type="submission" date="2019-02" db="EMBL/GenBank/DDBJ databases">
        <title>Kribbella capetownensis sp. nov. and Kribbella speibonae sp. nov., isolated from soil.</title>
        <authorList>
            <person name="Curtis S.M."/>
            <person name="Norton I."/>
            <person name="Everest G.J."/>
            <person name="Meyers P.R."/>
        </authorList>
    </citation>
    <scope>NUCLEOTIDE SEQUENCE [LARGE SCALE GENOMIC DNA]</scope>
    <source>
        <strain evidence="1 2">KCTC 29219</strain>
    </source>
</reference>
<evidence type="ECO:0000313" key="2">
    <source>
        <dbReference type="Proteomes" id="UP000292346"/>
    </source>
</evidence>
<dbReference type="Pfam" id="PF18928">
    <property type="entry name" value="DUF5677"/>
    <property type="match status" value="1"/>
</dbReference>
<dbReference type="OrthoDB" id="7531258at2"/>
<dbReference type="InterPro" id="IPR043733">
    <property type="entry name" value="DUF5677"/>
</dbReference>
<gene>
    <name evidence="1" type="ORF">E0H45_06215</name>
</gene>
<dbReference type="EMBL" id="SJJZ01000001">
    <property type="protein sequence ID" value="TCC10894.1"/>
    <property type="molecule type" value="Genomic_DNA"/>
</dbReference>
<organism evidence="1 2">
    <name type="scientific">Kribbella soli</name>
    <dbReference type="NCBI Taxonomy" id="1124743"/>
    <lineage>
        <taxon>Bacteria</taxon>
        <taxon>Bacillati</taxon>
        <taxon>Actinomycetota</taxon>
        <taxon>Actinomycetes</taxon>
        <taxon>Propionibacteriales</taxon>
        <taxon>Kribbellaceae</taxon>
        <taxon>Kribbella</taxon>
    </lineage>
</organism>
<dbReference type="AlphaFoldDB" id="A0A4R0HLY3"/>
<dbReference type="RefSeq" id="WP_131335283.1">
    <property type="nucleotide sequence ID" value="NZ_SJJZ01000001.1"/>
</dbReference>
<protein>
    <submittedName>
        <fullName evidence="1">Uncharacterized protein</fullName>
    </submittedName>
</protein>